<proteinExistence type="inferred from homology"/>
<dbReference type="PROSITE" id="PS50404">
    <property type="entry name" value="GST_NTER"/>
    <property type="match status" value="1"/>
</dbReference>
<accession>A0A9Q1ECJ8</accession>
<comment type="caution">
    <text evidence="8">The sequence shown here is derived from an EMBL/GenBank/DDBJ whole genome shotgun (WGS) entry which is preliminary data.</text>
</comment>
<name>A0A9Q1ECJ8_SYNKA</name>
<dbReference type="GO" id="GO:0005829">
    <property type="term" value="C:cytosol"/>
    <property type="evidence" value="ECO:0007669"/>
    <property type="project" value="TreeGrafter"/>
</dbReference>
<dbReference type="PROSITE" id="PS50405">
    <property type="entry name" value="GST_CTER"/>
    <property type="match status" value="1"/>
</dbReference>
<dbReference type="SUPFAM" id="SSF52833">
    <property type="entry name" value="Thioredoxin-like"/>
    <property type="match status" value="1"/>
</dbReference>
<dbReference type="InterPro" id="IPR050213">
    <property type="entry name" value="GST_superfamily"/>
</dbReference>
<dbReference type="SFLD" id="SFLDS00019">
    <property type="entry name" value="Glutathione_Transferase_(cytos"/>
    <property type="match status" value="1"/>
</dbReference>
<dbReference type="AlphaFoldDB" id="A0A9Q1ECJ8"/>
<dbReference type="InterPro" id="IPR004046">
    <property type="entry name" value="GST_C"/>
</dbReference>
<dbReference type="InterPro" id="IPR003082">
    <property type="entry name" value="GST_pi"/>
</dbReference>
<evidence type="ECO:0000256" key="5">
    <source>
        <dbReference type="ARBA" id="ARBA00032759"/>
    </source>
</evidence>
<evidence type="ECO:0000256" key="1">
    <source>
        <dbReference type="ARBA" id="ARBA00007297"/>
    </source>
</evidence>
<dbReference type="GO" id="GO:0004364">
    <property type="term" value="F:glutathione transferase activity"/>
    <property type="evidence" value="ECO:0007669"/>
    <property type="project" value="UniProtKB-EC"/>
</dbReference>
<keyword evidence="9" id="KW-1185">Reference proteome</keyword>
<dbReference type="Gene3D" id="1.20.1050.10">
    <property type="match status" value="1"/>
</dbReference>
<dbReference type="InterPro" id="IPR040079">
    <property type="entry name" value="Glutathione_S-Trfase"/>
</dbReference>
<reference evidence="8" key="1">
    <citation type="journal article" date="2023" name="Science">
        <title>Genome structures resolve the early diversification of teleost fishes.</title>
        <authorList>
            <person name="Parey E."/>
            <person name="Louis A."/>
            <person name="Montfort J."/>
            <person name="Bouchez O."/>
            <person name="Roques C."/>
            <person name="Iampietro C."/>
            <person name="Lluch J."/>
            <person name="Castinel A."/>
            <person name="Donnadieu C."/>
            <person name="Desvignes T."/>
            <person name="Floi Bucao C."/>
            <person name="Jouanno E."/>
            <person name="Wen M."/>
            <person name="Mejri S."/>
            <person name="Dirks R."/>
            <person name="Jansen H."/>
            <person name="Henkel C."/>
            <person name="Chen W.J."/>
            <person name="Zahm M."/>
            <person name="Cabau C."/>
            <person name="Klopp C."/>
            <person name="Thompson A.W."/>
            <person name="Robinson-Rechavi M."/>
            <person name="Braasch I."/>
            <person name="Lecointre G."/>
            <person name="Bobe J."/>
            <person name="Postlethwait J.H."/>
            <person name="Berthelot C."/>
            <person name="Roest Crollius H."/>
            <person name="Guiguen Y."/>
        </authorList>
    </citation>
    <scope>NUCLEOTIDE SEQUENCE</scope>
    <source>
        <strain evidence="8">WJC10195</strain>
    </source>
</reference>
<feature type="domain" description="GST C-terminal" evidence="7">
    <location>
        <begin position="137"/>
        <end position="256"/>
    </location>
</feature>
<dbReference type="Pfam" id="PF02798">
    <property type="entry name" value="GST_N"/>
    <property type="match status" value="1"/>
</dbReference>
<dbReference type="CDD" id="cd03210">
    <property type="entry name" value="GST_C_Pi"/>
    <property type="match status" value="1"/>
</dbReference>
<dbReference type="InterPro" id="IPR036282">
    <property type="entry name" value="Glutathione-S-Trfase_C_sf"/>
</dbReference>
<evidence type="ECO:0000313" key="8">
    <source>
        <dbReference type="EMBL" id="KAJ8336318.1"/>
    </source>
</evidence>
<dbReference type="InterPro" id="IPR036249">
    <property type="entry name" value="Thioredoxin-like_sf"/>
</dbReference>
<dbReference type="InterPro" id="IPR010987">
    <property type="entry name" value="Glutathione-S-Trfase_C-like"/>
</dbReference>
<feature type="domain" description="GST N-terminal" evidence="6">
    <location>
        <begin position="56"/>
        <end position="135"/>
    </location>
</feature>
<comment type="similarity">
    <text evidence="1">Belongs to the GST superfamily. Pi family.</text>
</comment>
<dbReference type="Gene3D" id="3.40.30.10">
    <property type="entry name" value="Glutaredoxin"/>
    <property type="match status" value="1"/>
</dbReference>
<evidence type="ECO:0000259" key="6">
    <source>
        <dbReference type="PROSITE" id="PS50404"/>
    </source>
</evidence>
<dbReference type="PRINTS" id="PR01268">
    <property type="entry name" value="GSTRNSFRASEP"/>
</dbReference>
<dbReference type="CDD" id="cd03076">
    <property type="entry name" value="GST_N_Pi"/>
    <property type="match status" value="1"/>
</dbReference>
<dbReference type="Proteomes" id="UP001152622">
    <property type="component" value="Chromosome 20"/>
</dbReference>
<dbReference type="SUPFAM" id="SSF47616">
    <property type="entry name" value="GST C-terminal domain-like"/>
    <property type="match status" value="1"/>
</dbReference>
<evidence type="ECO:0000256" key="2">
    <source>
        <dbReference type="ARBA" id="ARBA00011738"/>
    </source>
</evidence>
<dbReference type="FunFam" id="1.20.1050.10:FF:000020">
    <property type="entry name" value="Glutathione S-transferase P 1"/>
    <property type="match status" value="1"/>
</dbReference>
<protein>
    <recommendedName>
        <fullName evidence="3">glutathione transferase</fullName>
        <ecNumber evidence="3">2.5.1.18</ecNumber>
    </recommendedName>
    <alternativeName>
        <fullName evidence="5">GST class-pi</fullName>
    </alternativeName>
</protein>
<dbReference type="SFLD" id="SFLDG01205">
    <property type="entry name" value="AMPS.1"/>
    <property type="match status" value="1"/>
</dbReference>
<sequence length="262" mass="29553">MTHHEHAGRIPHLFNSTFVLGGVYKNGRLPAARSQKVRLNPQRLQEDISLGSPKMAPYTITYFAVRGRCGAMRIALADLGQDWKENVITFDDWTKGELKSTCVFGQLPKLEDGDLALFQSNAVLRYLGRKHGAYGKDDREAAFIDMMVDGAEDLRLKYVQLIYKEYDTGKEAYLKELPKHLSVFDAVLSKNKSGFLVGDKVSIADYTLLDTMLNHEVLCGHVFDKFPALKSFVEKMSARPKLKDYLESDAYKKLPINGNGKQ</sequence>
<dbReference type="SFLD" id="SFLDG00363">
    <property type="entry name" value="AMPS_(cytGST):_Alpha-__Mu-__Pi"/>
    <property type="match status" value="1"/>
</dbReference>
<evidence type="ECO:0000256" key="3">
    <source>
        <dbReference type="ARBA" id="ARBA00012452"/>
    </source>
</evidence>
<dbReference type="PANTHER" id="PTHR11571">
    <property type="entry name" value="GLUTATHIONE S-TRANSFERASE"/>
    <property type="match status" value="1"/>
</dbReference>
<dbReference type="Pfam" id="PF14497">
    <property type="entry name" value="GST_C_3"/>
    <property type="match status" value="1"/>
</dbReference>
<organism evidence="8 9">
    <name type="scientific">Synaphobranchus kaupii</name>
    <name type="common">Kaup's arrowtooth eel</name>
    <dbReference type="NCBI Taxonomy" id="118154"/>
    <lineage>
        <taxon>Eukaryota</taxon>
        <taxon>Metazoa</taxon>
        <taxon>Chordata</taxon>
        <taxon>Craniata</taxon>
        <taxon>Vertebrata</taxon>
        <taxon>Euteleostomi</taxon>
        <taxon>Actinopterygii</taxon>
        <taxon>Neopterygii</taxon>
        <taxon>Teleostei</taxon>
        <taxon>Anguilliformes</taxon>
        <taxon>Synaphobranchidae</taxon>
        <taxon>Synaphobranchus</taxon>
    </lineage>
</organism>
<dbReference type="GO" id="GO:0006749">
    <property type="term" value="P:glutathione metabolic process"/>
    <property type="evidence" value="ECO:0007669"/>
    <property type="project" value="TreeGrafter"/>
</dbReference>
<dbReference type="EMBL" id="JAINUF010000020">
    <property type="protein sequence ID" value="KAJ8336318.1"/>
    <property type="molecule type" value="Genomic_DNA"/>
</dbReference>
<dbReference type="EC" id="2.5.1.18" evidence="3"/>
<dbReference type="InterPro" id="IPR004045">
    <property type="entry name" value="Glutathione_S-Trfase_N"/>
</dbReference>
<gene>
    <name evidence="8" type="ORF">SKAU_G00396610</name>
</gene>
<evidence type="ECO:0000313" key="9">
    <source>
        <dbReference type="Proteomes" id="UP001152622"/>
    </source>
</evidence>
<dbReference type="OrthoDB" id="4951845at2759"/>
<dbReference type="PANTHER" id="PTHR11571:SF141">
    <property type="entry name" value="GLUTATHIONE S-TRANSFERASE"/>
    <property type="match status" value="1"/>
</dbReference>
<keyword evidence="4" id="KW-0808">Transferase</keyword>
<evidence type="ECO:0000259" key="7">
    <source>
        <dbReference type="PROSITE" id="PS50405"/>
    </source>
</evidence>
<evidence type="ECO:0000256" key="4">
    <source>
        <dbReference type="ARBA" id="ARBA00022679"/>
    </source>
</evidence>
<comment type="subunit">
    <text evidence="2">Homodimer.</text>
</comment>